<organism evidence="1 2">
    <name type="scientific">Adineta steineri</name>
    <dbReference type="NCBI Taxonomy" id="433720"/>
    <lineage>
        <taxon>Eukaryota</taxon>
        <taxon>Metazoa</taxon>
        <taxon>Spiralia</taxon>
        <taxon>Gnathifera</taxon>
        <taxon>Rotifera</taxon>
        <taxon>Eurotatoria</taxon>
        <taxon>Bdelloidea</taxon>
        <taxon>Adinetida</taxon>
        <taxon>Adinetidae</taxon>
        <taxon>Adineta</taxon>
    </lineage>
</organism>
<gene>
    <name evidence="1" type="ORF">KXQ929_LOCUS53792</name>
</gene>
<dbReference type="Proteomes" id="UP000663868">
    <property type="component" value="Unassembled WGS sequence"/>
</dbReference>
<protein>
    <submittedName>
        <fullName evidence="1">Uncharacterized protein</fullName>
    </submittedName>
</protein>
<evidence type="ECO:0000313" key="1">
    <source>
        <dbReference type="EMBL" id="CAF4448186.1"/>
    </source>
</evidence>
<dbReference type="AlphaFoldDB" id="A0A820S6G7"/>
<reference evidence="1" key="1">
    <citation type="submission" date="2021-02" db="EMBL/GenBank/DDBJ databases">
        <authorList>
            <person name="Nowell W R."/>
        </authorList>
    </citation>
    <scope>NUCLEOTIDE SEQUENCE</scope>
</reference>
<accession>A0A820S6G7</accession>
<dbReference type="EMBL" id="CAJOBB010031086">
    <property type="protein sequence ID" value="CAF4448186.1"/>
    <property type="molecule type" value="Genomic_DNA"/>
</dbReference>
<proteinExistence type="predicted"/>
<name>A0A820S6G7_9BILA</name>
<sequence>MEFFQSNESGLPFHWPITSYMAQGIDDLQLYITFIDNKHLTNGKHRMMINVMPTDNYQEICQDKQYNESRFYDINIISRTTEIKQ</sequence>
<comment type="caution">
    <text evidence="1">The sequence shown here is derived from an EMBL/GenBank/DDBJ whole genome shotgun (WGS) entry which is preliminary data.</text>
</comment>
<evidence type="ECO:0000313" key="2">
    <source>
        <dbReference type="Proteomes" id="UP000663868"/>
    </source>
</evidence>